<sequence>MAWNGTRKTTTYGGHPLPAGHHHPLHFDNRSSLLHRILAPVRPIPSDQPRGWPHGGGQIYPKTAHPDRLKFGQPSKSHCRMKVFPVLCFLALLTWLNEWRCRHPERDHVFALEPCGRGVSSPVSSVPPGQEQEEATTIHTVWLPYPVHTLPTTYIPYYYATDPKSPND</sequence>
<dbReference type="AlphaFoldDB" id="A0AAE0UF51"/>
<reference evidence="1" key="2">
    <citation type="submission" date="2023-07" db="EMBL/GenBank/DDBJ databases">
        <authorList>
            <consortium name="Lawrence Berkeley National Laboratory"/>
            <person name="Haridas S."/>
            <person name="Hensen N."/>
            <person name="Bonometti L."/>
            <person name="Westerberg I."/>
            <person name="Brannstrom I.O."/>
            <person name="Guillou S."/>
            <person name="Cros-Aarteil S."/>
            <person name="Calhoun S."/>
            <person name="Kuo A."/>
            <person name="Mondo S."/>
            <person name="Pangilinan J."/>
            <person name="Riley R."/>
            <person name="LaButti K."/>
            <person name="Andreopoulos B."/>
            <person name="Lipzen A."/>
            <person name="Chen C."/>
            <person name="Yanf M."/>
            <person name="Daum C."/>
            <person name="Ng V."/>
            <person name="Clum A."/>
            <person name="Steindorff A."/>
            <person name="Ohm R."/>
            <person name="Martin F."/>
            <person name="Silar P."/>
            <person name="Natvig D."/>
            <person name="Lalanne C."/>
            <person name="Gautier V."/>
            <person name="Ament-velasquez S.L."/>
            <person name="Kruys A."/>
            <person name="Hutchinson M.I."/>
            <person name="Powell A.J."/>
            <person name="Barry K."/>
            <person name="Miller A.N."/>
            <person name="Grigoriev I.V."/>
            <person name="Debuchy R."/>
            <person name="Gladieux P."/>
            <person name="Thoren M.H."/>
            <person name="Johannesson H."/>
        </authorList>
    </citation>
    <scope>NUCLEOTIDE SEQUENCE</scope>
    <source>
        <strain evidence="1">FGSC 1904</strain>
    </source>
</reference>
<dbReference type="EMBL" id="JAUTDP010000003">
    <property type="protein sequence ID" value="KAK3401124.1"/>
    <property type="molecule type" value="Genomic_DNA"/>
</dbReference>
<reference evidence="1" key="1">
    <citation type="journal article" date="2023" name="Mol. Phylogenet. Evol.">
        <title>Genome-scale phylogeny and comparative genomics of the fungal order Sordariales.</title>
        <authorList>
            <person name="Hensen N."/>
            <person name="Bonometti L."/>
            <person name="Westerberg I."/>
            <person name="Brannstrom I.O."/>
            <person name="Guillou S."/>
            <person name="Cros-Aarteil S."/>
            <person name="Calhoun S."/>
            <person name="Haridas S."/>
            <person name="Kuo A."/>
            <person name="Mondo S."/>
            <person name="Pangilinan J."/>
            <person name="Riley R."/>
            <person name="LaButti K."/>
            <person name="Andreopoulos B."/>
            <person name="Lipzen A."/>
            <person name="Chen C."/>
            <person name="Yan M."/>
            <person name="Daum C."/>
            <person name="Ng V."/>
            <person name="Clum A."/>
            <person name="Steindorff A."/>
            <person name="Ohm R.A."/>
            <person name="Martin F."/>
            <person name="Silar P."/>
            <person name="Natvig D.O."/>
            <person name="Lalanne C."/>
            <person name="Gautier V."/>
            <person name="Ament-Velasquez S.L."/>
            <person name="Kruys A."/>
            <person name="Hutchinson M.I."/>
            <person name="Powell A.J."/>
            <person name="Barry K."/>
            <person name="Miller A.N."/>
            <person name="Grigoriev I.V."/>
            <person name="Debuchy R."/>
            <person name="Gladieux P."/>
            <person name="Hiltunen Thoren M."/>
            <person name="Johannesson H."/>
        </authorList>
    </citation>
    <scope>NUCLEOTIDE SEQUENCE</scope>
    <source>
        <strain evidence="1">FGSC 1904</strain>
    </source>
</reference>
<proteinExistence type="predicted"/>
<dbReference type="Proteomes" id="UP001281003">
    <property type="component" value="Unassembled WGS sequence"/>
</dbReference>
<organism evidence="1 2">
    <name type="scientific">Sordaria brevicollis</name>
    <dbReference type="NCBI Taxonomy" id="83679"/>
    <lineage>
        <taxon>Eukaryota</taxon>
        <taxon>Fungi</taxon>
        <taxon>Dikarya</taxon>
        <taxon>Ascomycota</taxon>
        <taxon>Pezizomycotina</taxon>
        <taxon>Sordariomycetes</taxon>
        <taxon>Sordariomycetidae</taxon>
        <taxon>Sordariales</taxon>
        <taxon>Sordariaceae</taxon>
        <taxon>Sordaria</taxon>
    </lineage>
</organism>
<name>A0AAE0UF51_SORBR</name>
<comment type="caution">
    <text evidence="1">The sequence shown here is derived from an EMBL/GenBank/DDBJ whole genome shotgun (WGS) entry which is preliminary data.</text>
</comment>
<evidence type="ECO:0000313" key="2">
    <source>
        <dbReference type="Proteomes" id="UP001281003"/>
    </source>
</evidence>
<accession>A0AAE0UF51</accession>
<protein>
    <submittedName>
        <fullName evidence="1">Uncharacterized protein</fullName>
    </submittedName>
</protein>
<gene>
    <name evidence="1" type="ORF">B0T20DRAFT_406032</name>
</gene>
<keyword evidence="2" id="KW-1185">Reference proteome</keyword>
<evidence type="ECO:0000313" key="1">
    <source>
        <dbReference type="EMBL" id="KAK3401124.1"/>
    </source>
</evidence>